<feature type="compositionally biased region" description="Low complexity" evidence="3">
    <location>
        <begin position="555"/>
        <end position="566"/>
    </location>
</feature>
<dbReference type="PANTHER" id="PTHR11474">
    <property type="entry name" value="TYROSINASE FAMILY MEMBER"/>
    <property type="match status" value="1"/>
</dbReference>
<dbReference type="PROSITE" id="PS00497">
    <property type="entry name" value="TYROSINASE_1"/>
    <property type="match status" value="1"/>
</dbReference>
<feature type="region of interest" description="Disordered" evidence="3">
    <location>
        <begin position="1165"/>
        <end position="1215"/>
    </location>
</feature>
<dbReference type="AlphaFoldDB" id="A0A8K1CQT5"/>
<protein>
    <recommendedName>
        <fullName evidence="5 6">Tyrosinase copper-binding domain-containing protein</fullName>
    </recommendedName>
</protein>
<reference evidence="7" key="1">
    <citation type="submission" date="2019-03" db="EMBL/GenBank/DDBJ databases">
        <title>Long read genome sequence of the mycoparasitic Pythium oligandrum ATCC 38472 isolated from sugarbeet rhizosphere.</title>
        <authorList>
            <person name="Gaulin E."/>
        </authorList>
    </citation>
    <scope>NUCLEOTIDE SEQUENCE</scope>
    <source>
        <strain evidence="7">ATCC 38472_TT</strain>
    </source>
</reference>
<keyword evidence="2" id="KW-0186">Copper</keyword>
<evidence type="ECO:0000313" key="8">
    <source>
        <dbReference type="Proteomes" id="UP000794436"/>
    </source>
</evidence>
<dbReference type="Pfam" id="PF00264">
    <property type="entry name" value="Tyrosinase"/>
    <property type="match status" value="1"/>
</dbReference>
<name>A0A8K1CQT5_PYTOL</name>
<feature type="chain" id="PRO_5035475942" description="Tyrosinase copper-binding domain-containing protein" evidence="4">
    <location>
        <begin position="26"/>
        <end position="1255"/>
    </location>
</feature>
<keyword evidence="8" id="KW-1185">Reference proteome</keyword>
<keyword evidence="4" id="KW-0732">Signal</keyword>
<dbReference type="InterPro" id="IPR050316">
    <property type="entry name" value="Tyrosinase/Hemocyanin"/>
</dbReference>
<dbReference type="Gene3D" id="1.10.1280.10">
    <property type="entry name" value="Di-copper center containing domain from catechol oxidase"/>
    <property type="match status" value="1"/>
</dbReference>
<gene>
    <name evidence="7" type="ORF">Poli38472_007512</name>
</gene>
<evidence type="ECO:0000256" key="2">
    <source>
        <dbReference type="ARBA" id="ARBA00023008"/>
    </source>
</evidence>
<evidence type="ECO:0000256" key="1">
    <source>
        <dbReference type="ARBA" id="ARBA00022723"/>
    </source>
</evidence>
<feature type="domain" description="Tyrosinase copper-binding" evidence="6">
    <location>
        <begin position="244"/>
        <end position="255"/>
    </location>
</feature>
<evidence type="ECO:0000259" key="6">
    <source>
        <dbReference type="PROSITE" id="PS00498"/>
    </source>
</evidence>
<dbReference type="PANTHER" id="PTHR11474:SF126">
    <property type="entry name" value="TYROSINASE-LIKE PROTEIN TYR-1-RELATED"/>
    <property type="match status" value="1"/>
</dbReference>
<sequence length="1255" mass="129570">MVLTRFFVLVACLLAVLSAQQGASAAKSCRRVRKPWEEYTQQEKDTYLKAVGLGMEKGYYALFTKVHANQKSSDQAHNTCGFILWHRRLLLAYENMLRSFGDEFKCVTIPVWNVFGAFAMQTQKKCRSMQECSPLLQDLGGSKGIDKTLQIESRKFGPNCVQDGPVGKYCDGPNMDPKQCTRCIPRGNWDSAALPDSLSFSNLVRILTEAKGQKDLNQNIQHSSHDHVHSALKGVMGSFYSPLDPVFYSLHTTVDMLHHLYYTCNINEFLTDKEKKELPKAWEACSVSGGPDTKATSNITMQYFMGDKEVSVVVDDHLKQFYKDVPNSFYELVDATDLGSVSYSYRMTTLLTDLMFNDDSAVTCSQHSRRRLMAQAADPAATDFKILGQGVAANPGTVVPPAEVVEAKVSLTKASVLDPEEAESVQGEAEKTTTDFYYKALDLARKEAGDDKEARDMVEMMECKIYNETVAPVEDFTPEFRFEFNVPNTTYPRCYELLVVKKKVAIKVPDWRPLAEKELQVTLAKPADPSVPESQLDTEAGAKIEVKIAEPLITPAPDAPIATPAPVSKKEVTISAETAQTPPPTTAPPPGPPSKAPTADSPPPSAKDLGGSSATTTDDSVQLIDEPEAGVADSATPDSVSTSSMDLIGSSADPSSILPQPITDLALVGTDPVLSSTSSQSVGSATDSLGFTGESDAGLGATSTSLDVTGGVSSNTSSVFGAVSGLNALAGSAGSGADLGLVGGSISDIDSADSLGSDDDEDDFAPVGLDISGGSSIKIGSINDTASVVDLEGSKGVGGGVATNLTFAELDDLASTSGSGDDLDVAAGEDLGVKTVNTNERLSGSDSVPQSIVTGGINSMNPLAGGVGLSNPNVIGALDSSVSVATSSSDGSVDEEINLGISGPVMNGMSTSMLGDSSFDLDLEDVGGNTAVNDEGSGGLAVVSSTGMNPSGSMDLAVGSAIDIDNGISPMMTGMTLGGVDSASTGPSLGSDILADDISAVDTLQDGVSPLDDTAVGSLNSSALDVGATNLIGASGSSAATKLDGSSLSGGVSTNLGVVADGVTSVGGATKPIGEVISPSAAAPSDLSEPSTLSDDFEASGSLISKKPAAAPTPASVSATESAVAGGLPALADDLTTGSIADDEIDLIAGLKDSKSVDDLALRGDGSVDDMGSESLDADGTFGGTTSVGDLDDLDDLQDAADSSLSDDLGASPDTITSVSALEDDSEPTDVQEGNLLLSTLPQGRLRGGLNTARM</sequence>
<feature type="signal peptide" evidence="4">
    <location>
        <begin position="1"/>
        <end position="25"/>
    </location>
</feature>
<feature type="region of interest" description="Disordered" evidence="3">
    <location>
        <begin position="555"/>
        <end position="656"/>
    </location>
</feature>
<evidence type="ECO:0000313" key="7">
    <source>
        <dbReference type="EMBL" id="TMW67840.1"/>
    </source>
</evidence>
<evidence type="ECO:0000256" key="3">
    <source>
        <dbReference type="SAM" id="MobiDB-lite"/>
    </source>
</evidence>
<feature type="compositionally biased region" description="Pro residues" evidence="3">
    <location>
        <begin position="581"/>
        <end position="605"/>
    </location>
</feature>
<feature type="region of interest" description="Disordered" evidence="3">
    <location>
        <begin position="1070"/>
        <end position="1098"/>
    </location>
</feature>
<dbReference type="GO" id="GO:0016491">
    <property type="term" value="F:oxidoreductase activity"/>
    <property type="evidence" value="ECO:0007669"/>
    <property type="project" value="InterPro"/>
</dbReference>
<dbReference type="EMBL" id="SPLM01000003">
    <property type="protein sequence ID" value="TMW67840.1"/>
    <property type="molecule type" value="Genomic_DNA"/>
</dbReference>
<accession>A0A8K1CQT5</accession>
<dbReference type="PROSITE" id="PS00498">
    <property type="entry name" value="TYROSINASE_2"/>
    <property type="match status" value="1"/>
</dbReference>
<dbReference type="InterPro" id="IPR002227">
    <property type="entry name" value="Tyrosinase_Cu-bd"/>
</dbReference>
<feature type="compositionally biased region" description="Polar residues" evidence="3">
    <location>
        <begin position="636"/>
        <end position="645"/>
    </location>
</feature>
<feature type="compositionally biased region" description="Low complexity" evidence="3">
    <location>
        <begin position="1200"/>
        <end position="1214"/>
    </location>
</feature>
<keyword evidence="1" id="KW-0479">Metal-binding</keyword>
<organism evidence="7 8">
    <name type="scientific">Pythium oligandrum</name>
    <name type="common">Mycoparasitic fungus</name>
    <dbReference type="NCBI Taxonomy" id="41045"/>
    <lineage>
        <taxon>Eukaryota</taxon>
        <taxon>Sar</taxon>
        <taxon>Stramenopiles</taxon>
        <taxon>Oomycota</taxon>
        <taxon>Peronosporomycetes</taxon>
        <taxon>Pythiales</taxon>
        <taxon>Pythiaceae</taxon>
        <taxon>Pythium</taxon>
    </lineage>
</organism>
<feature type="domain" description="Tyrosinase copper-binding" evidence="5">
    <location>
        <begin position="77"/>
        <end position="94"/>
    </location>
</feature>
<dbReference type="GO" id="GO:0046872">
    <property type="term" value="F:metal ion binding"/>
    <property type="evidence" value="ECO:0007669"/>
    <property type="project" value="UniProtKB-KW"/>
</dbReference>
<dbReference type="SUPFAM" id="SSF48056">
    <property type="entry name" value="Di-copper centre-containing domain"/>
    <property type="match status" value="1"/>
</dbReference>
<dbReference type="Proteomes" id="UP000794436">
    <property type="component" value="Unassembled WGS sequence"/>
</dbReference>
<proteinExistence type="predicted"/>
<dbReference type="OrthoDB" id="6132182at2759"/>
<feature type="compositionally biased region" description="Acidic residues" evidence="3">
    <location>
        <begin position="1190"/>
        <end position="1199"/>
    </location>
</feature>
<evidence type="ECO:0000256" key="4">
    <source>
        <dbReference type="SAM" id="SignalP"/>
    </source>
</evidence>
<comment type="caution">
    <text evidence="7">The sequence shown here is derived from an EMBL/GenBank/DDBJ whole genome shotgun (WGS) entry which is preliminary data.</text>
</comment>
<evidence type="ECO:0000259" key="5">
    <source>
        <dbReference type="PROSITE" id="PS00497"/>
    </source>
</evidence>
<dbReference type="InterPro" id="IPR008922">
    <property type="entry name" value="Di-copper_centre_dom_sf"/>
</dbReference>